<gene>
    <name evidence="1" type="ORF">UFOVP30_16</name>
</gene>
<organism evidence="1">
    <name type="scientific">uncultured Caudovirales phage</name>
    <dbReference type="NCBI Taxonomy" id="2100421"/>
    <lineage>
        <taxon>Viruses</taxon>
        <taxon>Duplodnaviria</taxon>
        <taxon>Heunggongvirae</taxon>
        <taxon>Uroviricota</taxon>
        <taxon>Caudoviricetes</taxon>
        <taxon>Peduoviridae</taxon>
        <taxon>Maltschvirus</taxon>
        <taxon>Maltschvirus maltsch</taxon>
    </lineage>
</organism>
<sequence length="132" mass="14088">MAYAAVTAIRSTVAACLDNPTVWQVFSFPPASPLANSVIITWDDPMLTSNNNTHTTISPMAHLRLTLTTELYDNQAALANIETMTTGVFAKLSAAPDLVFNVVNISAPTVLGDEAGKMLSVEMSIETLASWS</sequence>
<dbReference type="EMBL" id="LR796159">
    <property type="protein sequence ID" value="CAB4122394.1"/>
    <property type="molecule type" value="Genomic_DNA"/>
</dbReference>
<proteinExistence type="predicted"/>
<evidence type="ECO:0000313" key="1">
    <source>
        <dbReference type="EMBL" id="CAB4122394.1"/>
    </source>
</evidence>
<name>A0A6J5KJS4_9CAUD</name>
<reference evidence="1" key="1">
    <citation type="submission" date="2020-04" db="EMBL/GenBank/DDBJ databases">
        <authorList>
            <person name="Chiriac C."/>
            <person name="Salcher M."/>
            <person name="Ghai R."/>
            <person name="Kavagutti S V."/>
        </authorList>
    </citation>
    <scope>NUCLEOTIDE SEQUENCE</scope>
</reference>
<protein>
    <submittedName>
        <fullName evidence="1">Uncharacterized protein</fullName>
    </submittedName>
</protein>
<accession>A0A6J5KJS4</accession>